<evidence type="ECO:0000256" key="1">
    <source>
        <dbReference type="SAM" id="Phobius"/>
    </source>
</evidence>
<feature type="transmembrane region" description="Helical" evidence="1">
    <location>
        <begin position="49"/>
        <end position="69"/>
    </location>
</feature>
<keyword evidence="1" id="KW-0472">Membrane</keyword>
<comment type="caution">
    <text evidence="2">The sequence shown here is derived from an EMBL/GenBank/DDBJ whole genome shotgun (WGS) entry which is preliminary data.</text>
</comment>
<keyword evidence="1" id="KW-1133">Transmembrane helix</keyword>
<name>A0ABS6ECW5_9CLOT</name>
<sequence length="103" mass="12219">MNNNKDFENMKEFMDILTNDNFDISLNIEEIVKKGMEIKERRNRIKDNLIFVFLAFGILLGLFSLTFIWGIEFIIYFQVAIMILAPLIVLPITRNLFLREDRS</sequence>
<evidence type="ECO:0000313" key="2">
    <source>
        <dbReference type="EMBL" id="MBU5482878.1"/>
    </source>
</evidence>
<dbReference type="EMBL" id="JAHLQF010000001">
    <property type="protein sequence ID" value="MBU5482878.1"/>
    <property type="molecule type" value="Genomic_DNA"/>
</dbReference>
<keyword evidence="1" id="KW-0812">Transmembrane</keyword>
<gene>
    <name evidence="2" type="ORF">KQI86_00985</name>
</gene>
<organism evidence="2 3">
    <name type="scientific">Clostridium mobile</name>
    <dbReference type="NCBI Taxonomy" id="2841512"/>
    <lineage>
        <taxon>Bacteria</taxon>
        <taxon>Bacillati</taxon>
        <taxon>Bacillota</taxon>
        <taxon>Clostridia</taxon>
        <taxon>Eubacteriales</taxon>
        <taxon>Clostridiaceae</taxon>
        <taxon>Clostridium</taxon>
    </lineage>
</organism>
<evidence type="ECO:0000313" key="3">
    <source>
        <dbReference type="Proteomes" id="UP000726170"/>
    </source>
</evidence>
<dbReference type="Proteomes" id="UP000726170">
    <property type="component" value="Unassembled WGS sequence"/>
</dbReference>
<feature type="transmembrane region" description="Helical" evidence="1">
    <location>
        <begin position="75"/>
        <end position="97"/>
    </location>
</feature>
<keyword evidence="3" id="KW-1185">Reference proteome</keyword>
<reference evidence="2 3" key="1">
    <citation type="submission" date="2021-06" db="EMBL/GenBank/DDBJ databases">
        <authorList>
            <person name="Sun Q."/>
            <person name="Li D."/>
        </authorList>
    </citation>
    <scope>NUCLEOTIDE SEQUENCE [LARGE SCALE GENOMIC DNA]</scope>
    <source>
        <strain evidence="2 3">MSJ-11</strain>
    </source>
</reference>
<protein>
    <recommendedName>
        <fullName evidence="4">YxlC</fullName>
    </recommendedName>
</protein>
<dbReference type="RefSeq" id="WP_216437292.1">
    <property type="nucleotide sequence ID" value="NZ_JAHLQF010000001.1"/>
</dbReference>
<proteinExistence type="predicted"/>
<evidence type="ECO:0008006" key="4">
    <source>
        <dbReference type="Google" id="ProtNLM"/>
    </source>
</evidence>
<accession>A0ABS6ECW5</accession>